<sequence>MASGDFYLELTALNNNPPVTVFGLIDTHAGGSTPAESISELRFDDTVEWFVDFFIPAWPKAVNSTVVIKIGFVSEVTVTDEAVMAVAIRRLDIAEDLGVSHACAFNQVEIDPPDDVDKTVT</sequence>
<organism evidence="1">
    <name type="scientific">marine sediment metagenome</name>
    <dbReference type="NCBI Taxonomy" id="412755"/>
    <lineage>
        <taxon>unclassified sequences</taxon>
        <taxon>metagenomes</taxon>
        <taxon>ecological metagenomes</taxon>
    </lineage>
</organism>
<feature type="non-terminal residue" evidence="1">
    <location>
        <position position="121"/>
    </location>
</feature>
<evidence type="ECO:0000313" key="1">
    <source>
        <dbReference type="EMBL" id="KKK92620.1"/>
    </source>
</evidence>
<accession>A0A0F9A3B3</accession>
<dbReference type="AlphaFoldDB" id="A0A0F9A3B3"/>
<comment type="caution">
    <text evidence="1">The sequence shown here is derived from an EMBL/GenBank/DDBJ whole genome shotgun (WGS) entry which is preliminary data.</text>
</comment>
<gene>
    <name evidence="1" type="ORF">LCGC14_2701090</name>
</gene>
<protein>
    <submittedName>
        <fullName evidence="1">Uncharacterized protein</fullName>
    </submittedName>
</protein>
<dbReference type="EMBL" id="LAZR01048135">
    <property type="protein sequence ID" value="KKK92620.1"/>
    <property type="molecule type" value="Genomic_DNA"/>
</dbReference>
<proteinExistence type="predicted"/>
<reference evidence="1" key="1">
    <citation type="journal article" date="2015" name="Nature">
        <title>Complex archaea that bridge the gap between prokaryotes and eukaryotes.</title>
        <authorList>
            <person name="Spang A."/>
            <person name="Saw J.H."/>
            <person name="Jorgensen S.L."/>
            <person name="Zaremba-Niedzwiedzka K."/>
            <person name="Martijn J."/>
            <person name="Lind A.E."/>
            <person name="van Eijk R."/>
            <person name="Schleper C."/>
            <person name="Guy L."/>
            <person name="Ettema T.J."/>
        </authorList>
    </citation>
    <scope>NUCLEOTIDE SEQUENCE</scope>
</reference>
<name>A0A0F9A3B3_9ZZZZ</name>